<dbReference type="GeneID" id="39981795"/>
<organism evidence="8 9">
    <name type="scientific">Trypanosoma theileri</name>
    <dbReference type="NCBI Taxonomy" id="67003"/>
    <lineage>
        <taxon>Eukaryota</taxon>
        <taxon>Discoba</taxon>
        <taxon>Euglenozoa</taxon>
        <taxon>Kinetoplastea</taxon>
        <taxon>Metakinetoplastina</taxon>
        <taxon>Trypanosomatida</taxon>
        <taxon>Trypanosomatidae</taxon>
        <taxon>Trypanosoma</taxon>
    </lineage>
</organism>
<keyword evidence="5" id="KW-0067">ATP-binding</keyword>
<reference evidence="8 9" key="1">
    <citation type="submission" date="2017-03" db="EMBL/GenBank/DDBJ databases">
        <title>An alternative strategy for trypanosome survival in the mammalian bloodstream revealed through genome and transcriptome analysis of the ubiquitous bovine parasite Trypanosoma (Megatrypanum) theileri.</title>
        <authorList>
            <person name="Kelly S."/>
            <person name="Ivens A."/>
            <person name="Mott A."/>
            <person name="O'Neill E."/>
            <person name="Emms D."/>
            <person name="Macleod O."/>
            <person name="Voorheis P."/>
            <person name="Matthews J."/>
            <person name="Matthews K."/>
            <person name="Carrington M."/>
        </authorList>
    </citation>
    <scope>NUCLEOTIDE SEQUENCE [LARGE SCALE GENOMIC DNA]</scope>
    <source>
        <strain evidence="8">Edinburgh</strain>
    </source>
</reference>
<evidence type="ECO:0000256" key="5">
    <source>
        <dbReference type="ARBA" id="ARBA00022840"/>
    </source>
</evidence>
<dbReference type="Proteomes" id="UP000192257">
    <property type="component" value="Unassembled WGS sequence"/>
</dbReference>
<dbReference type="SMART" id="SM00220">
    <property type="entry name" value="S_TKc"/>
    <property type="match status" value="1"/>
</dbReference>
<name>A0A1X0P6K9_9TRYP</name>
<feature type="region of interest" description="Disordered" evidence="6">
    <location>
        <begin position="344"/>
        <end position="370"/>
    </location>
</feature>
<keyword evidence="2" id="KW-0808">Transferase</keyword>
<evidence type="ECO:0000256" key="6">
    <source>
        <dbReference type="SAM" id="MobiDB-lite"/>
    </source>
</evidence>
<dbReference type="STRING" id="67003.A0A1X0P6K9"/>
<dbReference type="Gene3D" id="3.30.200.20">
    <property type="entry name" value="Phosphorylase Kinase, domain 1"/>
    <property type="match status" value="2"/>
</dbReference>
<dbReference type="VEuPathDB" id="TriTrypDB:TM35_000032480"/>
<dbReference type="PANTHER" id="PTHR24058:SF17">
    <property type="entry name" value="HOMEODOMAIN INTERACTING PROTEIN KINASE, ISOFORM D"/>
    <property type="match status" value="1"/>
</dbReference>
<feature type="region of interest" description="Disordered" evidence="6">
    <location>
        <begin position="929"/>
        <end position="970"/>
    </location>
</feature>
<dbReference type="GO" id="GO:0005524">
    <property type="term" value="F:ATP binding"/>
    <property type="evidence" value="ECO:0007669"/>
    <property type="project" value="UniProtKB-KW"/>
</dbReference>
<dbReference type="InterPro" id="IPR008271">
    <property type="entry name" value="Ser/Thr_kinase_AS"/>
</dbReference>
<feature type="compositionally biased region" description="Low complexity" evidence="6">
    <location>
        <begin position="875"/>
        <end position="885"/>
    </location>
</feature>
<evidence type="ECO:0000256" key="4">
    <source>
        <dbReference type="ARBA" id="ARBA00022777"/>
    </source>
</evidence>
<evidence type="ECO:0000256" key="2">
    <source>
        <dbReference type="ARBA" id="ARBA00022679"/>
    </source>
</evidence>
<feature type="domain" description="Protein kinase" evidence="7">
    <location>
        <begin position="664"/>
        <end position="1219"/>
    </location>
</feature>
<dbReference type="EMBL" id="NBCO01000003">
    <property type="protein sequence ID" value="ORC92495.1"/>
    <property type="molecule type" value="Genomic_DNA"/>
</dbReference>
<evidence type="ECO:0000313" key="8">
    <source>
        <dbReference type="EMBL" id="ORC92495.1"/>
    </source>
</evidence>
<dbReference type="PROSITE" id="PS00108">
    <property type="entry name" value="PROTEIN_KINASE_ST"/>
    <property type="match status" value="1"/>
</dbReference>
<feature type="region of interest" description="Disordered" evidence="6">
    <location>
        <begin position="875"/>
        <end position="894"/>
    </location>
</feature>
<keyword evidence="9" id="KW-1185">Reference proteome</keyword>
<keyword evidence="3" id="KW-0547">Nucleotide-binding</keyword>
<evidence type="ECO:0000256" key="1">
    <source>
        <dbReference type="ARBA" id="ARBA00022527"/>
    </source>
</evidence>
<feature type="compositionally biased region" description="Basic and acidic residues" evidence="6">
    <location>
        <begin position="352"/>
        <end position="370"/>
    </location>
</feature>
<feature type="region of interest" description="Disordered" evidence="6">
    <location>
        <begin position="309"/>
        <end position="332"/>
    </location>
</feature>
<feature type="region of interest" description="Disordered" evidence="6">
    <location>
        <begin position="409"/>
        <end position="429"/>
    </location>
</feature>
<feature type="compositionally biased region" description="Polar residues" evidence="6">
    <location>
        <begin position="144"/>
        <end position="155"/>
    </location>
</feature>
<accession>A0A1X0P6K9</accession>
<protein>
    <submittedName>
        <fullName evidence="8">Protein kinase</fullName>
    </submittedName>
</protein>
<dbReference type="InterPro" id="IPR000719">
    <property type="entry name" value="Prot_kinase_dom"/>
</dbReference>
<sequence>MKRDEETKNEARDTQIMILEKRDPSCKPARRRKAARRLKLLRSCDNVEKKHSHTESLPATYDPFSCDSSKVENNTLSKSAPLGHHFEEDWMYRYEVDVGHRDVVLNRLSLSVSDISSMRSKGCRAAVPRPSCNSLSHQRRHFSGDTSSSTHTGLPSSAHPFPGLISENHGIPVVRSTQEINIHNVPSYPREEMERFISGAQMAGVGGDNYPLSDIHMDTDMGKSEVTSSQPLHNGSGVSSAFQLESSGSFNADITPLERKCTLTPTLSPRRSSSSSSKNFTPGVQPFSTWKFPVLGHVDSVATMLIREEDDDEEEKVPGANVSGNKPPKKVYPVTNIVDYDVSKNNNDIDNDSNHEKKNDINADVAKRNSIDADDRNHSLLKPLHDQNHMRRFRLVYDIYESLLLKGEEDNKSHVESTHSTPRHLPPLRMHSTLSPSTNIGLPSGYYSLGSQWGFKHPNRQIVSHVSPILHGCTNRQHDELQRSFTMAADPTIISLIERRPLLQTTLFAGFVYRKINEQLKQGHGNNDGQIISQPLSTQFRDDRDKTSQQQEEKLATEIPGVHTIGTSVAAEENSLCKYSSRSVSHSVYKEAAETIAAEDGTTGILPLPTKLKDEPSSATPHRALTQMRLWKSKVHTIDGVSRRVDNENDDLVVYVGMILMGWLEVVDLLGAGTFGQVFLCKDLRIANRRFLHPSEIEGEDFQYWQCSHEYIPFSDPSMVPTHPALVAVKVVKSRALFEQQSVMEAEMLVHIGAQTAPQGHSNTGRLKSNESTLPSIGIPVSDPRCQYVAKIYAHGVCYGHHCIVMERYGANLFEYVQANGFKGLPMYHIQAIGRKILSALTLLHEECHVVHCDIKPENVLLTLDSCFSCTTTLSGSSTSNAAAAAGGGSGGSGGSDRAKVLLESSGVLLGRSVKRSLMSNMLDASTSNMTEGSLPAPSALRVHPVMSRDKRPSTSNSKSLLRPGSKSGSIAKSSIIPPLHIKLIDFSSSSYVEEGIYTYLQSRYYRAPEVILAAGYGPPIDIWSTGCLLAELLLGLPLLPGSCDYHQLYLMEEMLGPLPNSLLKKGKHTLNYYDVEDSEPYSESTLGSDSKETHNKSKPTPSFRLLNENEYLARRENAQPVEWRCYFQYRTLAELVRRCMLSTEEKRIAVGLSPTASVGETPEEVAAAAGGEQGTPIKSILDEMMQQRFWLYDLLKKMLHGDPSQRLTAREALSHNFFTYTPEYMKPFLAPEE</sequence>
<dbReference type="InterPro" id="IPR050494">
    <property type="entry name" value="Ser_Thr_dual-spec_kinase"/>
</dbReference>
<dbReference type="GO" id="GO:0005737">
    <property type="term" value="C:cytoplasm"/>
    <property type="evidence" value="ECO:0007669"/>
    <property type="project" value="TreeGrafter"/>
</dbReference>
<gene>
    <name evidence="8" type="ORF">TM35_000032480</name>
</gene>
<dbReference type="GO" id="GO:0004674">
    <property type="term" value="F:protein serine/threonine kinase activity"/>
    <property type="evidence" value="ECO:0007669"/>
    <property type="project" value="UniProtKB-KW"/>
</dbReference>
<dbReference type="OrthoDB" id="5979581at2759"/>
<dbReference type="Gene3D" id="1.10.510.10">
    <property type="entry name" value="Transferase(Phosphotransferase) domain 1"/>
    <property type="match status" value="3"/>
</dbReference>
<dbReference type="Pfam" id="PF00069">
    <property type="entry name" value="Pkinase"/>
    <property type="match status" value="2"/>
</dbReference>
<dbReference type="SUPFAM" id="SSF56112">
    <property type="entry name" value="Protein kinase-like (PK-like)"/>
    <property type="match status" value="1"/>
</dbReference>
<feature type="region of interest" description="Disordered" evidence="6">
    <location>
        <begin position="126"/>
        <end position="161"/>
    </location>
</feature>
<comment type="caution">
    <text evidence="8">The sequence shown here is derived from an EMBL/GenBank/DDBJ whole genome shotgun (WGS) entry which is preliminary data.</text>
</comment>
<dbReference type="RefSeq" id="XP_028886561.1">
    <property type="nucleotide sequence ID" value="XM_029022015.1"/>
</dbReference>
<feature type="region of interest" description="Disordered" evidence="6">
    <location>
        <begin position="1080"/>
        <end position="1103"/>
    </location>
</feature>
<evidence type="ECO:0000256" key="3">
    <source>
        <dbReference type="ARBA" id="ARBA00022741"/>
    </source>
</evidence>
<dbReference type="InterPro" id="IPR011009">
    <property type="entry name" value="Kinase-like_dom_sf"/>
</dbReference>
<dbReference type="GO" id="GO:0004713">
    <property type="term" value="F:protein tyrosine kinase activity"/>
    <property type="evidence" value="ECO:0007669"/>
    <property type="project" value="TreeGrafter"/>
</dbReference>
<dbReference type="PANTHER" id="PTHR24058">
    <property type="entry name" value="DUAL SPECIFICITY PROTEIN KINASE"/>
    <property type="match status" value="1"/>
</dbReference>
<keyword evidence="4 8" id="KW-0418">Kinase</keyword>
<dbReference type="PROSITE" id="PS50011">
    <property type="entry name" value="PROTEIN_KINASE_DOM"/>
    <property type="match status" value="1"/>
</dbReference>
<keyword evidence="1" id="KW-0723">Serine/threonine-protein kinase</keyword>
<evidence type="ECO:0000313" key="9">
    <source>
        <dbReference type="Proteomes" id="UP000192257"/>
    </source>
</evidence>
<evidence type="ECO:0000259" key="7">
    <source>
        <dbReference type="PROSITE" id="PS50011"/>
    </source>
</evidence>
<dbReference type="AlphaFoldDB" id="A0A1X0P6K9"/>
<proteinExistence type="predicted"/>